<feature type="transmembrane region" description="Helical" evidence="1">
    <location>
        <begin position="587"/>
        <end position="608"/>
    </location>
</feature>
<feature type="transmembrane region" description="Helical" evidence="1">
    <location>
        <begin position="511"/>
        <end position="530"/>
    </location>
</feature>
<evidence type="ECO:0000313" key="2">
    <source>
        <dbReference type="EMBL" id="TDY65132.1"/>
    </source>
</evidence>
<dbReference type="InterPro" id="IPR043748">
    <property type="entry name" value="DUF5693"/>
</dbReference>
<keyword evidence="1" id="KW-0472">Membrane</keyword>
<evidence type="ECO:0000256" key="1">
    <source>
        <dbReference type="SAM" id="Phobius"/>
    </source>
</evidence>
<name>A0A4R8ML31_9BACT</name>
<feature type="transmembrane region" description="Helical" evidence="1">
    <location>
        <begin position="416"/>
        <end position="434"/>
    </location>
</feature>
<evidence type="ECO:0000313" key="3">
    <source>
        <dbReference type="Proteomes" id="UP000295066"/>
    </source>
</evidence>
<gene>
    <name evidence="2" type="ORF">C8D99_101282</name>
</gene>
<proteinExistence type="predicted"/>
<dbReference type="EMBL" id="SORI01000001">
    <property type="protein sequence ID" value="TDY65132.1"/>
    <property type="molecule type" value="Genomic_DNA"/>
</dbReference>
<sequence>MKKRIFPPEGARINLGLCVVLALFLLSSAALLPRMGAERASRNAGIVLDFRDVASLAASTGRNAEGAWGEMAGKGATGLMISELTGTQLSLGVLPLYYGPASGLPDAARKALSAPLSSAALFFPKTFPAGRKALPYLAARFPGMRTAEADGGTAVHLPRTLEELFLTGVLPDMDGLLLAEKLQIPVFYRIAPALPRDTAPSVSALDKLLADFPSIRTLAPAGETAIGFPDLRPLAGAVRKAGRSVAVVEFSRQLGAPQLNWLVFPSLLPLHSVTHEELLSRNISRAALFERLLRAVKERSVRLLVFRPSAMESSADPYGTFLSELGDLSAGLTAHGIAVTWPEPFSPWRTGIIGAAALALAFVYSLLRYLQRFFLFSGDDGRERTTRVSRKGALLLGALVLVTALAVRFVPPAARIIGALAAVFVVTEASFLALDGWRRPWAGLVGSFLFAVAGGLAIAAFFSEPVYMLRLRAFSGVKATLFLPPLLVLLADLRRREHPESLGEIFRRPPLWGELFLIGILLAGAGLVLFRSDNVQFVPAFEVRMREFLERILVARPRNKEIFLGYPALLLWYYVRKADIWPRYREVLRMATVLGFSSAVNSFCHFHTPLYFILFRQFNGLWTGVLVGMMGIVLLRFVILPLWEKYGRMVTE</sequence>
<feature type="transmembrane region" description="Helical" evidence="1">
    <location>
        <begin position="392"/>
        <end position="410"/>
    </location>
</feature>
<dbReference type="OrthoDB" id="3805529at2"/>
<accession>A0A4R8ML31</accession>
<feature type="transmembrane region" description="Helical" evidence="1">
    <location>
        <begin position="352"/>
        <end position="371"/>
    </location>
</feature>
<protein>
    <submittedName>
        <fullName evidence="2">Uncharacterized protein</fullName>
    </submittedName>
</protein>
<keyword evidence="3" id="KW-1185">Reference proteome</keyword>
<comment type="caution">
    <text evidence="2">The sequence shown here is derived from an EMBL/GenBank/DDBJ whole genome shotgun (WGS) entry which is preliminary data.</text>
</comment>
<dbReference type="Proteomes" id="UP000295066">
    <property type="component" value="Unassembled WGS sequence"/>
</dbReference>
<reference evidence="2 3" key="1">
    <citation type="submission" date="2019-03" db="EMBL/GenBank/DDBJ databases">
        <title>Genomic Encyclopedia of Type Strains, Phase IV (KMG-IV): sequencing the most valuable type-strain genomes for metagenomic binning, comparative biology and taxonomic classification.</title>
        <authorList>
            <person name="Goeker M."/>
        </authorList>
    </citation>
    <scope>NUCLEOTIDE SEQUENCE [LARGE SCALE GENOMIC DNA]</scope>
    <source>
        <strain evidence="2 3">DSM 25964</strain>
    </source>
</reference>
<keyword evidence="1" id="KW-0812">Transmembrane</keyword>
<keyword evidence="1" id="KW-1133">Transmembrane helix</keyword>
<organism evidence="2 3">
    <name type="scientific">Aminivibrio pyruvatiphilus</name>
    <dbReference type="NCBI Taxonomy" id="1005740"/>
    <lineage>
        <taxon>Bacteria</taxon>
        <taxon>Thermotogati</taxon>
        <taxon>Synergistota</taxon>
        <taxon>Synergistia</taxon>
        <taxon>Synergistales</taxon>
        <taxon>Aminobacteriaceae</taxon>
        <taxon>Aminivibrio</taxon>
    </lineage>
</organism>
<feature type="transmembrane region" description="Helical" evidence="1">
    <location>
        <begin position="441"/>
        <end position="463"/>
    </location>
</feature>
<dbReference type="RefSeq" id="WP_133955560.1">
    <property type="nucleotide sequence ID" value="NZ_SORI01000001.1"/>
</dbReference>
<dbReference type="Pfam" id="PF18949">
    <property type="entry name" value="DUF5693"/>
    <property type="match status" value="1"/>
</dbReference>
<dbReference type="AlphaFoldDB" id="A0A4R8ML31"/>
<feature type="transmembrane region" description="Helical" evidence="1">
    <location>
        <begin position="620"/>
        <end position="643"/>
    </location>
</feature>